<dbReference type="SUPFAM" id="SSF46689">
    <property type="entry name" value="Homeodomain-like"/>
    <property type="match status" value="1"/>
</dbReference>
<name>A0A5N7CTK6_9EURO</name>
<dbReference type="PROSITE" id="PS50090">
    <property type="entry name" value="MYB_LIKE"/>
    <property type="match status" value="1"/>
</dbReference>
<gene>
    <name evidence="3" type="ORF">BDV37DRAFT_55583</name>
</gene>
<dbReference type="InterPro" id="IPR001005">
    <property type="entry name" value="SANT/Myb"/>
</dbReference>
<accession>A0A5N7CTK6</accession>
<dbReference type="OrthoDB" id="4355514at2759"/>
<protein>
    <recommendedName>
        <fullName evidence="2">Myb-like domain-containing protein</fullName>
    </recommendedName>
</protein>
<dbReference type="GeneID" id="43675558"/>
<dbReference type="InterPro" id="IPR009057">
    <property type="entry name" value="Homeodomain-like_sf"/>
</dbReference>
<keyword evidence="4" id="KW-1185">Reference proteome</keyword>
<feature type="domain" description="Myb-like" evidence="2">
    <location>
        <begin position="302"/>
        <end position="352"/>
    </location>
</feature>
<feature type="compositionally biased region" description="Polar residues" evidence="1">
    <location>
        <begin position="369"/>
        <end position="386"/>
    </location>
</feature>
<evidence type="ECO:0000256" key="1">
    <source>
        <dbReference type="SAM" id="MobiDB-lite"/>
    </source>
</evidence>
<dbReference type="EMBL" id="ML736892">
    <property type="protein sequence ID" value="KAE8397484.1"/>
    <property type="molecule type" value="Genomic_DNA"/>
</dbReference>
<evidence type="ECO:0000259" key="2">
    <source>
        <dbReference type="PROSITE" id="PS50090"/>
    </source>
</evidence>
<feature type="compositionally biased region" description="Basic and acidic residues" evidence="1">
    <location>
        <begin position="172"/>
        <end position="183"/>
    </location>
</feature>
<proteinExistence type="predicted"/>
<sequence>MSPQAKRNPFIRYIASGVILDDWLGTADVCVITARIGAKEFPRLLALMLNTMVNLEFQKFWEPSPAMRNTRECARGTGGQSPSTSQGVAVAAQVNNHEAVYQSEDSGLGLEGTTQLEKGDWAFQPDEPTDYPEDVALYATSRSNGTPSVTGLEGPGTGRVFDVFGDDDDGNENDRNNDTDRVLRPRKRSADSSTHQSPKRRRRNHPTSTGTPPQKASHPKLSTPSDGMDVLQNSVRYIQRFYSMVKDNNGPVESLGEDDPVRHDLAVLQQAMSKLQHAYGVIATRTTATDLLKLKPSIVRPRQESKRGKWAVEDDKRLLELRDCQGLPWGHIFQLFPGRTPGAIQLRYYTMSRKENGTPSTEKRHQSRKSSANRQNRPSRTVNVRSTRARPHNVVGGNLAIACSSESSGIDHIAASLSQGLENVDPRILGPGDRMW</sequence>
<dbReference type="AlphaFoldDB" id="A0A5N7CTK6"/>
<dbReference type="SMART" id="SM00717">
    <property type="entry name" value="SANT"/>
    <property type="match status" value="1"/>
</dbReference>
<organism evidence="3 4">
    <name type="scientific">Aspergillus pseudonomiae</name>
    <dbReference type="NCBI Taxonomy" id="1506151"/>
    <lineage>
        <taxon>Eukaryota</taxon>
        <taxon>Fungi</taxon>
        <taxon>Dikarya</taxon>
        <taxon>Ascomycota</taxon>
        <taxon>Pezizomycotina</taxon>
        <taxon>Eurotiomycetes</taxon>
        <taxon>Eurotiomycetidae</taxon>
        <taxon>Eurotiales</taxon>
        <taxon>Aspergillaceae</taxon>
        <taxon>Aspergillus</taxon>
        <taxon>Aspergillus subgen. Circumdati</taxon>
    </lineage>
</organism>
<feature type="region of interest" description="Disordered" evidence="1">
    <location>
        <begin position="141"/>
        <end position="228"/>
    </location>
</feature>
<evidence type="ECO:0000313" key="3">
    <source>
        <dbReference type="EMBL" id="KAE8397484.1"/>
    </source>
</evidence>
<dbReference type="RefSeq" id="XP_031934803.1">
    <property type="nucleotide sequence ID" value="XM_032090867.1"/>
</dbReference>
<feature type="region of interest" description="Disordered" evidence="1">
    <location>
        <begin position="354"/>
        <end position="391"/>
    </location>
</feature>
<feature type="compositionally biased region" description="Basic and acidic residues" evidence="1">
    <location>
        <begin position="354"/>
        <end position="364"/>
    </location>
</feature>
<reference evidence="3 4" key="1">
    <citation type="submission" date="2019-04" db="EMBL/GenBank/DDBJ databases">
        <authorList>
            <consortium name="DOE Joint Genome Institute"/>
            <person name="Mondo S."/>
            <person name="Kjaerbolling I."/>
            <person name="Vesth T."/>
            <person name="Frisvad J.C."/>
            <person name="Nybo J.L."/>
            <person name="Theobald S."/>
            <person name="Kildgaard S."/>
            <person name="Isbrandt T."/>
            <person name="Kuo A."/>
            <person name="Sato A."/>
            <person name="Lyhne E.K."/>
            <person name="Kogle M.E."/>
            <person name="Wiebenga A."/>
            <person name="Kun R.S."/>
            <person name="Lubbers R.J."/>
            <person name="Makela M.R."/>
            <person name="Barry K."/>
            <person name="Chovatia M."/>
            <person name="Clum A."/>
            <person name="Daum C."/>
            <person name="Haridas S."/>
            <person name="He G."/>
            <person name="LaButti K."/>
            <person name="Lipzen A."/>
            <person name="Riley R."/>
            <person name="Salamov A."/>
            <person name="Simmons B.A."/>
            <person name="Magnuson J.K."/>
            <person name="Henrissat B."/>
            <person name="Mortensen U.H."/>
            <person name="Larsen T.O."/>
            <person name="Devries R.P."/>
            <person name="Grigoriev I.V."/>
            <person name="Machida M."/>
            <person name="Baker S.E."/>
            <person name="Andersen M.R."/>
            <person name="Cantor M.N."/>
            <person name="Hua S.X."/>
        </authorList>
    </citation>
    <scope>NUCLEOTIDE SEQUENCE [LARGE SCALE GENOMIC DNA]</scope>
    <source>
        <strain evidence="3 4">CBS 119388</strain>
    </source>
</reference>
<feature type="compositionally biased region" description="Polar residues" evidence="1">
    <location>
        <begin position="206"/>
        <end position="228"/>
    </location>
</feature>
<dbReference type="CDD" id="cd00167">
    <property type="entry name" value="SANT"/>
    <property type="match status" value="1"/>
</dbReference>
<evidence type="ECO:0000313" key="4">
    <source>
        <dbReference type="Proteomes" id="UP000325579"/>
    </source>
</evidence>
<dbReference type="Gene3D" id="1.10.10.60">
    <property type="entry name" value="Homeodomain-like"/>
    <property type="match status" value="1"/>
</dbReference>
<dbReference type="Proteomes" id="UP000325579">
    <property type="component" value="Unassembled WGS sequence"/>
</dbReference>